<dbReference type="Proteomes" id="UP000503447">
    <property type="component" value="Chromosome"/>
</dbReference>
<dbReference type="GO" id="GO:0003700">
    <property type="term" value="F:DNA-binding transcription factor activity"/>
    <property type="evidence" value="ECO:0007669"/>
    <property type="project" value="InterPro"/>
</dbReference>
<feature type="domain" description="HTH arsR-type" evidence="1">
    <location>
        <begin position="1"/>
        <end position="61"/>
    </location>
</feature>
<dbReference type="CDD" id="cd00090">
    <property type="entry name" value="HTH_ARSR"/>
    <property type="match status" value="1"/>
</dbReference>
<dbReference type="EMBL" id="CP053452">
    <property type="protein sequence ID" value="QJX00454.1"/>
    <property type="molecule type" value="Genomic_DNA"/>
</dbReference>
<accession>A0A6M5Z4Q6</accession>
<proteinExistence type="predicted"/>
<dbReference type="Gene3D" id="1.10.10.10">
    <property type="entry name" value="Winged helix-like DNA-binding domain superfamily/Winged helix DNA-binding domain"/>
    <property type="match status" value="1"/>
</dbReference>
<organism evidence="2 3">
    <name type="scientific">Frigoriglobus tundricola</name>
    <dbReference type="NCBI Taxonomy" id="2774151"/>
    <lineage>
        <taxon>Bacteria</taxon>
        <taxon>Pseudomonadati</taxon>
        <taxon>Planctomycetota</taxon>
        <taxon>Planctomycetia</taxon>
        <taxon>Gemmatales</taxon>
        <taxon>Gemmataceae</taxon>
        <taxon>Frigoriglobus</taxon>
    </lineage>
</organism>
<dbReference type="KEGG" id="ftj:FTUN_8084"/>
<evidence type="ECO:0000259" key="1">
    <source>
        <dbReference type="PROSITE" id="PS50987"/>
    </source>
</evidence>
<keyword evidence="3" id="KW-1185">Reference proteome</keyword>
<dbReference type="PROSITE" id="PS50987">
    <property type="entry name" value="HTH_ARSR_2"/>
    <property type="match status" value="1"/>
</dbReference>
<dbReference type="InterPro" id="IPR036388">
    <property type="entry name" value="WH-like_DNA-bd_sf"/>
</dbReference>
<evidence type="ECO:0000313" key="2">
    <source>
        <dbReference type="EMBL" id="QJX00454.1"/>
    </source>
</evidence>
<dbReference type="AlphaFoldDB" id="A0A6M5Z4Q6"/>
<evidence type="ECO:0000313" key="3">
    <source>
        <dbReference type="Proteomes" id="UP000503447"/>
    </source>
</evidence>
<dbReference type="InterPro" id="IPR011991">
    <property type="entry name" value="ArsR-like_HTH"/>
</dbReference>
<name>A0A6M5Z4Q6_9BACT</name>
<sequence>MSELVERLQAKQANVSKQLGILHAAGLVARARDGNVIRYSIAEPMIFELCELVCDKLRRDAERQLAALGATGTREESS</sequence>
<dbReference type="SUPFAM" id="SSF46785">
    <property type="entry name" value="Winged helix' DNA-binding domain"/>
    <property type="match status" value="1"/>
</dbReference>
<reference evidence="3" key="1">
    <citation type="submission" date="2020-05" db="EMBL/GenBank/DDBJ databases">
        <title>Frigoriglobus tundricola gen. nov., sp. nov., a psychrotolerant cellulolytic planctomycete of the family Gemmataceae with two divergent copies of 16S rRNA gene.</title>
        <authorList>
            <person name="Kulichevskaya I.S."/>
            <person name="Ivanova A.A."/>
            <person name="Naumoff D.G."/>
            <person name="Beletsky A.V."/>
            <person name="Rijpstra W.I.C."/>
            <person name="Sinninghe Damste J.S."/>
            <person name="Mardanov A.V."/>
            <person name="Ravin N.V."/>
            <person name="Dedysh S.N."/>
        </authorList>
    </citation>
    <scope>NUCLEOTIDE SEQUENCE [LARGE SCALE GENOMIC DNA]</scope>
    <source>
        <strain evidence="3">PL17</strain>
    </source>
</reference>
<protein>
    <submittedName>
        <fullName evidence="2">Transcriptional regulator</fullName>
    </submittedName>
</protein>
<dbReference type="InterPro" id="IPR036390">
    <property type="entry name" value="WH_DNA-bd_sf"/>
</dbReference>
<gene>
    <name evidence="2" type="ORF">FTUN_8084</name>
</gene>
<dbReference type="InterPro" id="IPR001845">
    <property type="entry name" value="HTH_ArsR_DNA-bd_dom"/>
</dbReference>